<name>G8Y9X1_PICSO</name>
<reference evidence="3" key="2">
    <citation type="journal article" date="2012" name="G3 (Bethesda)">
        <title>Pichia sorbitophila, an interspecies yeast hybrid reveals early steps of genome resolution following polyploidization.</title>
        <authorList>
            <person name="Leh Louis V."/>
            <person name="Despons L."/>
            <person name="Friedrich A."/>
            <person name="Martin T."/>
            <person name="Durrens P."/>
            <person name="Casaregola S."/>
            <person name="Neuveglise C."/>
            <person name="Fairhead C."/>
            <person name="Marck C."/>
            <person name="Cruz J.A."/>
            <person name="Straub M.L."/>
            <person name="Kugler V."/>
            <person name="Sacerdot C."/>
            <person name="Uzunov Z."/>
            <person name="Thierry A."/>
            <person name="Weiss S."/>
            <person name="Bleykasten C."/>
            <person name="De Montigny J."/>
            <person name="Jacques N."/>
            <person name="Jung P."/>
            <person name="Lemaire M."/>
            <person name="Mallet S."/>
            <person name="Morel G."/>
            <person name="Richard G.F."/>
            <person name="Sarkar A."/>
            <person name="Savel G."/>
            <person name="Schacherer J."/>
            <person name="Seret M.L."/>
            <person name="Talla E."/>
            <person name="Samson G."/>
            <person name="Jubin C."/>
            <person name="Poulain J."/>
            <person name="Vacherie B."/>
            <person name="Barbe V."/>
            <person name="Pelletier E."/>
            <person name="Sherman D.J."/>
            <person name="Westhof E."/>
            <person name="Weissenbach J."/>
            <person name="Baret P.V."/>
            <person name="Wincker P."/>
            <person name="Gaillardin C."/>
            <person name="Dujon B."/>
            <person name="Souciet J.L."/>
        </authorList>
    </citation>
    <scope>NUCLEOTIDE SEQUENCE [LARGE SCALE GENOMIC DNA]</scope>
    <source>
        <strain evidence="3">ATCC MYA-4447 / BCRC 22081 / CBS 7064 / NBRC 10061 / NRRL Y-12695</strain>
    </source>
</reference>
<dbReference type="AlphaFoldDB" id="G8Y9X1"/>
<dbReference type="HOGENOM" id="CLU_1856021_0_0_1"/>
<dbReference type="EMBL" id="FO082049">
    <property type="protein sequence ID" value="CCE83354.1"/>
    <property type="molecule type" value="Genomic_DNA"/>
</dbReference>
<evidence type="ECO:0000313" key="2">
    <source>
        <dbReference type="EMBL" id="CCE84385.1"/>
    </source>
</evidence>
<dbReference type="EMBL" id="FO082048">
    <property type="protein sequence ID" value="CCE84385.1"/>
    <property type="molecule type" value="Genomic_DNA"/>
</dbReference>
<evidence type="ECO:0000313" key="3">
    <source>
        <dbReference type="Proteomes" id="UP000005222"/>
    </source>
</evidence>
<keyword evidence="3" id="KW-1185">Reference proteome</keyword>
<gene>
    <name evidence="1" type="primary">Piso0_003929</name>
    <name evidence="1" type="ORF">GNLVRS01_PISO0K05686g</name>
    <name evidence="2" type="ORF">GNLVRS01_PISO0L05687g</name>
</gene>
<evidence type="ECO:0000313" key="1">
    <source>
        <dbReference type="EMBL" id="CCE83354.1"/>
    </source>
</evidence>
<sequence>MQVIIWGTYGTESGQLRSVIGDLRLRSIHLEHPHETQPPPAVFPRLPEHVLLAKTYLCSSVSRHFQECPDPERTPLGALWVRAPSGAYTSAGASLSKLGVRKDPDSLVLRYNRSNCVPKTAPTSCETAKLLTRTKKNK</sequence>
<protein>
    <submittedName>
        <fullName evidence="1">Piso0_003929 protein</fullName>
    </submittedName>
</protein>
<dbReference type="InParanoid" id="G8Y9X1"/>
<accession>G8Y9X1</accession>
<organism evidence="1 3">
    <name type="scientific">Pichia sorbitophila (strain ATCC MYA-4447 / BCRC 22081 / CBS 7064 / NBRC 10061 / NRRL Y-12695)</name>
    <name type="common">Hybrid yeast</name>
    <dbReference type="NCBI Taxonomy" id="559304"/>
    <lineage>
        <taxon>Eukaryota</taxon>
        <taxon>Fungi</taxon>
        <taxon>Dikarya</taxon>
        <taxon>Ascomycota</taxon>
        <taxon>Saccharomycotina</taxon>
        <taxon>Pichiomycetes</taxon>
        <taxon>Debaryomycetaceae</taxon>
        <taxon>Millerozyma</taxon>
    </lineage>
</organism>
<dbReference type="Proteomes" id="UP000005222">
    <property type="component" value="Chromosome K"/>
</dbReference>
<reference evidence="1" key="1">
    <citation type="submission" date="2011-10" db="EMBL/GenBank/DDBJ databases">
        <authorList>
            <person name="Genoscope - CEA"/>
        </authorList>
    </citation>
    <scope>NUCLEOTIDE SEQUENCE</scope>
</reference>
<dbReference type="Proteomes" id="UP000005222">
    <property type="component" value="Chromosome L"/>
</dbReference>
<proteinExistence type="predicted"/>